<gene>
    <name evidence="1" type="ORF">ACG00X_03450</name>
</gene>
<keyword evidence="2" id="KW-1185">Reference proteome</keyword>
<evidence type="ECO:0000313" key="2">
    <source>
        <dbReference type="Proteomes" id="UP001606305"/>
    </source>
</evidence>
<dbReference type="InterPro" id="IPR026325">
    <property type="entry name" value="DUF932"/>
</dbReference>
<comment type="caution">
    <text evidence="1">The sequence shown here is derived from an EMBL/GenBank/DDBJ whole genome shotgun (WGS) entry which is preliminary data.</text>
</comment>
<dbReference type="Proteomes" id="UP001606305">
    <property type="component" value="Unassembled WGS sequence"/>
</dbReference>
<dbReference type="NCBIfam" id="TIGR03299">
    <property type="entry name" value="LGT_TIGR03299"/>
    <property type="match status" value="1"/>
</dbReference>
<name>A0ABW7G1R7_9BURK</name>
<proteinExistence type="predicted"/>
<dbReference type="InterPro" id="IPR017686">
    <property type="entry name" value="Phg/plasmid-like_prot"/>
</dbReference>
<accession>A0ABW7G1R7</accession>
<organism evidence="1 2">
    <name type="scientific">Pelomonas nitida</name>
    <dbReference type="NCBI Taxonomy" id="3299027"/>
    <lineage>
        <taxon>Bacteria</taxon>
        <taxon>Pseudomonadati</taxon>
        <taxon>Pseudomonadota</taxon>
        <taxon>Betaproteobacteria</taxon>
        <taxon>Burkholderiales</taxon>
        <taxon>Sphaerotilaceae</taxon>
        <taxon>Roseateles</taxon>
    </lineage>
</organism>
<dbReference type="RefSeq" id="WP_394486551.1">
    <property type="nucleotide sequence ID" value="NZ_JBIGIA010000002.1"/>
</dbReference>
<reference evidence="1 2" key="1">
    <citation type="submission" date="2024-09" db="EMBL/GenBank/DDBJ databases">
        <title>Novel species of the genus Pelomonas and Roseateles isolated from streams.</title>
        <authorList>
            <person name="Lu H."/>
        </authorList>
    </citation>
    <scope>NUCLEOTIDE SEQUENCE [LARGE SCALE GENOMIC DNA]</scope>
    <source>
        <strain evidence="1 2">BYS96W</strain>
    </source>
</reference>
<dbReference type="EMBL" id="JBIGIA010000002">
    <property type="protein sequence ID" value="MFG6455877.1"/>
    <property type="molecule type" value="Genomic_DNA"/>
</dbReference>
<sequence>MSHQLQTMAYTGTTPWHQLGNELAPKQSIESWTREAGMDWAICESPVRYLAETSGALGAIMSFEDQKVLYRSDTKEALSVVGSRYQVVQPREVLEFYRDLTEVSGFELETAGVLKAGRKFWALARTGKQVALKGTDVVNGYLLLATSCDGSLATTATPTTIRVVCSNTLNLALNGASCAVKVPHRSSFDAQAVKRQLGIAVSQWDGFMYRMKTLAERKVKNHEAMNYFLKVICETNPPTAAKGVERAAGLSNERALAKVQEIFNGRGRGAELAAAKGTAWGLLNAITEFVDHERRARSQEYRLDSAWFGQGAALKQRALDLALSLAD</sequence>
<evidence type="ECO:0000313" key="1">
    <source>
        <dbReference type="EMBL" id="MFG6455877.1"/>
    </source>
</evidence>
<protein>
    <submittedName>
        <fullName evidence="1">DUF932 domain-containing protein</fullName>
    </submittedName>
</protein>
<dbReference type="Pfam" id="PF06067">
    <property type="entry name" value="DUF932"/>
    <property type="match status" value="1"/>
</dbReference>